<name>A0A0L8FJL6_OCTBM</name>
<accession>A0A0L8FJL6</accession>
<proteinExistence type="predicted"/>
<sequence length="49" mass="5569">MVLHRGNSLIHIVDYVVVQVALYSCDSLIHIVDYVVVEWSESAVVLVVW</sequence>
<evidence type="ECO:0000313" key="1">
    <source>
        <dbReference type="EMBL" id="KOF64470.1"/>
    </source>
</evidence>
<dbReference type="PROSITE" id="PS51257">
    <property type="entry name" value="PROKAR_LIPOPROTEIN"/>
    <property type="match status" value="1"/>
</dbReference>
<protein>
    <submittedName>
        <fullName evidence="1">Uncharacterized protein</fullName>
    </submittedName>
</protein>
<organism evidence="1">
    <name type="scientific">Octopus bimaculoides</name>
    <name type="common">California two-spotted octopus</name>
    <dbReference type="NCBI Taxonomy" id="37653"/>
    <lineage>
        <taxon>Eukaryota</taxon>
        <taxon>Metazoa</taxon>
        <taxon>Spiralia</taxon>
        <taxon>Lophotrochozoa</taxon>
        <taxon>Mollusca</taxon>
        <taxon>Cephalopoda</taxon>
        <taxon>Coleoidea</taxon>
        <taxon>Octopodiformes</taxon>
        <taxon>Octopoda</taxon>
        <taxon>Incirrata</taxon>
        <taxon>Octopodidae</taxon>
        <taxon>Octopus</taxon>
    </lineage>
</organism>
<gene>
    <name evidence="1" type="ORF">OCBIM_22017257mg</name>
</gene>
<reference evidence="1" key="1">
    <citation type="submission" date="2015-07" db="EMBL/GenBank/DDBJ databases">
        <title>MeaNS - Measles Nucleotide Surveillance Program.</title>
        <authorList>
            <person name="Tran T."/>
            <person name="Druce J."/>
        </authorList>
    </citation>
    <scope>NUCLEOTIDE SEQUENCE</scope>
    <source>
        <strain evidence="1">UCB-OBI-ISO-001</strain>
        <tissue evidence="1">Gonad</tissue>
    </source>
</reference>
<dbReference type="AlphaFoldDB" id="A0A0L8FJL6"/>
<dbReference type="EMBL" id="KQ430229">
    <property type="protein sequence ID" value="KOF64470.1"/>
    <property type="molecule type" value="Genomic_DNA"/>
</dbReference>